<evidence type="ECO:0000313" key="1">
    <source>
        <dbReference type="EnsemblPlants" id="AVESA.00010b.r2.5AG0861460.1.CDS"/>
    </source>
</evidence>
<sequence length="680" mass="75062">MTWNSIIIYTIYVLAVWDQLTHSSRSIIVPIPLASCSLPSLTNMAVELGHLARGAAAIFCLLIFHVATSDSRSQTKGPGGAKTCISRERDALLSFKADLLDPSGRLSSWHGVDCCQWKGVRCSNRTGHVVKLDLRNCNTPDDDPDKYSLRLSGVEMSPSLSALQQLRHLDLSSNDFINTNIPVSMGSLENLRYLNLSDSGFVGKIPSQLGNLSNLEYLDVSWNGLYIIDLAWLSHLSLLTNLDMSYVRLPDVRGWAHIVNMLASIKTLRLARCGLTSTMSASSKSNLSQLEVLDPSSNPFNTSLEHNWFWDLTSLKELYLSSCYWHGSIPKELGNMTSIQVINLSSNDVVGLIPGYLENLCHLKVLHFEENNINASIGEFMDRLPRCSWSTIQVLSVEYNGMTGKLPIWIGNMTSLSALLASENSITGTIPLGIGSLRNLAELDFGFNKLSGVLTKEHFSGLLNLGLLDLSYNSLKLVIEPNWVPPFRLFRLVLDSCRLGPHFPKWLKWQTDINYLDLGNANLDDVIPDWFWVTFSRASDLILSGNKLRGSLLANNLTGQFPWLPINILYLDLSSNSFSGSLLSEIKAPLLQTLLLANNQITGTIPSSMCQLTGLLQLDLSGNNLTGDVMQCWKESDNNSSMLSANSADQFGSNMIGLALSNNDLSGEHTSHHKRPNTGL</sequence>
<proteinExistence type="predicted"/>
<protein>
    <submittedName>
        <fullName evidence="1">Uncharacterized protein</fullName>
    </submittedName>
</protein>
<reference evidence="1" key="1">
    <citation type="submission" date="2021-05" db="EMBL/GenBank/DDBJ databases">
        <authorList>
            <person name="Scholz U."/>
            <person name="Mascher M."/>
            <person name="Fiebig A."/>
        </authorList>
    </citation>
    <scope>NUCLEOTIDE SEQUENCE [LARGE SCALE GENOMIC DNA]</scope>
</reference>
<evidence type="ECO:0000313" key="2">
    <source>
        <dbReference type="Proteomes" id="UP001732700"/>
    </source>
</evidence>
<dbReference type="Proteomes" id="UP001732700">
    <property type="component" value="Chromosome 5A"/>
</dbReference>
<name>A0ACD5XVS3_AVESA</name>
<keyword evidence="2" id="KW-1185">Reference proteome</keyword>
<dbReference type="EnsemblPlants" id="AVESA.00010b.r2.5AG0861460.1">
    <property type="protein sequence ID" value="AVESA.00010b.r2.5AG0861460.1.CDS"/>
    <property type="gene ID" value="AVESA.00010b.r2.5AG0861460"/>
</dbReference>
<accession>A0ACD5XVS3</accession>
<reference evidence="1" key="2">
    <citation type="submission" date="2025-09" db="UniProtKB">
        <authorList>
            <consortium name="EnsemblPlants"/>
        </authorList>
    </citation>
    <scope>IDENTIFICATION</scope>
</reference>
<organism evidence="1 2">
    <name type="scientific">Avena sativa</name>
    <name type="common">Oat</name>
    <dbReference type="NCBI Taxonomy" id="4498"/>
    <lineage>
        <taxon>Eukaryota</taxon>
        <taxon>Viridiplantae</taxon>
        <taxon>Streptophyta</taxon>
        <taxon>Embryophyta</taxon>
        <taxon>Tracheophyta</taxon>
        <taxon>Spermatophyta</taxon>
        <taxon>Magnoliopsida</taxon>
        <taxon>Liliopsida</taxon>
        <taxon>Poales</taxon>
        <taxon>Poaceae</taxon>
        <taxon>BOP clade</taxon>
        <taxon>Pooideae</taxon>
        <taxon>Poodae</taxon>
        <taxon>Poeae</taxon>
        <taxon>Poeae Chloroplast Group 1 (Aveneae type)</taxon>
        <taxon>Aveninae</taxon>
        <taxon>Avena</taxon>
    </lineage>
</organism>